<reference evidence="11 12" key="1">
    <citation type="journal article" date="2017" name="Curr. Biol.">
        <title>Genome architecture and evolution of a unichromosomal asexual nematode.</title>
        <authorList>
            <person name="Fradin H."/>
            <person name="Zegar C."/>
            <person name="Gutwein M."/>
            <person name="Lucas J."/>
            <person name="Kovtun M."/>
            <person name="Corcoran D."/>
            <person name="Baugh L.R."/>
            <person name="Kiontke K."/>
            <person name="Gunsalus K."/>
            <person name="Fitch D.H."/>
            <person name="Piano F."/>
        </authorList>
    </citation>
    <scope>NUCLEOTIDE SEQUENCE [LARGE SCALE GENOMIC DNA]</scope>
    <source>
        <strain evidence="11">PF1309</strain>
    </source>
</reference>
<dbReference type="EMBL" id="LIAE01006717">
    <property type="protein sequence ID" value="PAV85876.1"/>
    <property type="molecule type" value="Genomic_DNA"/>
</dbReference>
<feature type="compositionally biased region" description="Basic and acidic residues" evidence="9">
    <location>
        <begin position="152"/>
        <end position="164"/>
    </location>
</feature>
<evidence type="ECO:0000256" key="1">
    <source>
        <dbReference type="ARBA" id="ARBA00004123"/>
    </source>
</evidence>
<feature type="compositionally biased region" description="Polar residues" evidence="9">
    <location>
        <begin position="34"/>
        <end position="57"/>
    </location>
</feature>
<evidence type="ECO:0000313" key="11">
    <source>
        <dbReference type="EMBL" id="PAV85876.1"/>
    </source>
</evidence>
<evidence type="ECO:0000313" key="12">
    <source>
        <dbReference type="Proteomes" id="UP000218231"/>
    </source>
</evidence>
<keyword evidence="12" id="KW-1185">Reference proteome</keyword>
<keyword evidence="5 7" id="KW-0371">Homeobox</keyword>
<keyword evidence="6 7" id="KW-0539">Nucleus</keyword>
<feature type="region of interest" description="Disordered" evidence="9">
    <location>
        <begin position="143"/>
        <end position="191"/>
    </location>
</feature>
<dbReference type="OrthoDB" id="3137333at2759"/>
<dbReference type="InterPro" id="IPR017970">
    <property type="entry name" value="Homeobox_CS"/>
</dbReference>
<gene>
    <name evidence="11" type="ORF">WR25_09129</name>
</gene>
<dbReference type="AlphaFoldDB" id="A0A2A2LHZ3"/>
<dbReference type="STRING" id="2018661.A0A2A2LHZ3"/>
<evidence type="ECO:0000256" key="3">
    <source>
        <dbReference type="ARBA" id="ARBA00022473"/>
    </source>
</evidence>
<dbReference type="FunFam" id="1.10.10.60:FF:000101">
    <property type="entry name" value="NK2 homeobox 8"/>
    <property type="match status" value="1"/>
</dbReference>
<evidence type="ECO:0000256" key="4">
    <source>
        <dbReference type="ARBA" id="ARBA00023125"/>
    </source>
</evidence>
<feature type="region of interest" description="Disordered" evidence="9">
    <location>
        <begin position="1"/>
        <end position="78"/>
    </location>
</feature>
<dbReference type="PANTHER" id="PTHR24340">
    <property type="entry name" value="HOMEOBOX PROTEIN NKX"/>
    <property type="match status" value="1"/>
</dbReference>
<dbReference type="PANTHER" id="PTHR24340:SF82">
    <property type="entry name" value="HOMEOBOX PROTEIN VND"/>
    <property type="match status" value="1"/>
</dbReference>
<feature type="DNA-binding region" description="Homeobox" evidence="7">
    <location>
        <begin position="190"/>
        <end position="249"/>
    </location>
</feature>
<dbReference type="PRINTS" id="PR00024">
    <property type="entry name" value="HOMEOBOX"/>
</dbReference>
<keyword evidence="3" id="KW-0217">Developmental protein</keyword>
<dbReference type="InterPro" id="IPR050394">
    <property type="entry name" value="Homeobox_NK-like"/>
</dbReference>
<feature type="compositionally biased region" description="Polar residues" evidence="9">
    <location>
        <begin position="68"/>
        <end position="78"/>
    </location>
</feature>
<evidence type="ECO:0000256" key="9">
    <source>
        <dbReference type="SAM" id="MobiDB-lite"/>
    </source>
</evidence>
<dbReference type="PROSITE" id="PS50071">
    <property type="entry name" value="HOMEOBOX_2"/>
    <property type="match status" value="1"/>
</dbReference>
<comment type="caution">
    <text evidence="11">The sequence shown here is derived from an EMBL/GenBank/DDBJ whole genome shotgun (WGS) entry which is preliminary data.</text>
</comment>
<evidence type="ECO:0000256" key="2">
    <source>
        <dbReference type="ARBA" id="ARBA00005661"/>
    </source>
</evidence>
<evidence type="ECO:0000256" key="8">
    <source>
        <dbReference type="RuleBase" id="RU000682"/>
    </source>
</evidence>
<keyword evidence="4 7" id="KW-0238">DNA-binding</keyword>
<dbReference type="InterPro" id="IPR020479">
    <property type="entry name" value="HD_metazoa"/>
</dbReference>
<feature type="compositionally biased region" description="Acidic residues" evidence="9">
    <location>
        <begin position="165"/>
        <end position="183"/>
    </location>
</feature>
<sequence>MFNVSALASSSSVPSATPQTESSPPPRAPLPIHINSQQPQSNVGINDLSTSLSTPLETKSDFKWDPTGSDSTTTAPLQTSTWTDHLPLLAGYPTAPSFTLDQYSYDPTCYFPSTGLASTAAAPMYNIPPPIDPFQRTDSMLPGGTGTSSDIIKSEMTEKNGSKAEDEDEGADELEEDCFEEDDGTGKRKKRKRRVLFTKAQTYELERRFRTQRYLSAPEREQLAMQIRLTPTQVKIWYQNHRYKTKKSNSEKGSLNSNLLSSMPNAFSTTSASTAFSSRPFRMPIQMLVRDGKPCPTASDFTPSSYASAAAAVAFSNGSGSYLGTPTGYLNSGGYIPNAPPTTTYMPNAWW</sequence>
<evidence type="ECO:0000256" key="6">
    <source>
        <dbReference type="ARBA" id="ARBA00023242"/>
    </source>
</evidence>
<dbReference type="GO" id="GO:0005634">
    <property type="term" value="C:nucleus"/>
    <property type="evidence" value="ECO:0007669"/>
    <property type="project" value="UniProtKB-SubCell"/>
</dbReference>
<accession>A0A2A2LHZ3</accession>
<dbReference type="SMART" id="SM00389">
    <property type="entry name" value="HOX"/>
    <property type="match status" value="1"/>
</dbReference>
<dbReference type="SUPFAM" id="SSF46689">
    <property type="entry name" value="Homeodomain-like"/>
    <property type="match status" value="1"/>
</dbReference>
<feature type="compositionally biased region" description="Low complexity" evidence="9">
    <location>
        <begin position="1"/>
        <end position="16"/>
    </location>
</feature>
<dbReference type="InterPro" id="IPR009057">
    <property type="entry name" value="Homeodomain-like_sf"/>
</dbReference>
<comment type="similarity">
    <text evidence="2">Belongs to the NK-2 homeobox family.</text>
</comment>
<dbReference type="GO" id="GO:0030154">
    <property type="term" value="P:cell differentiation"/>
    <property type="evidence" value="ECO:0007669"/>
    <property type="project" value="TreeGrafter"/>
</dbReference>
<dbReference type="PROSITE" id="PS00027">
    <property type="entry name" value="HOMEOBOX_1"/>
    <property type="match status" value="1"/>
</dbReference>
<evidence type="ECO:0000259" key="10">
    <source>
        <dbReference type="PROSITE" id="PS50071"/>
    </source>
</evidence>
<organism evidence="11 12">
    <name type="scientific">Diploscapter pachys</name>
    <dbReference type="NCBI Taxonomy" id="2018661"/>
    <lineage>
        <taxon>Eukaryota</taxon>
        <taxon>Metazoa</taxon>
        <taxon>Ecdysozoa</taxon>
        <taxon>Nematoda</taxon>
        <taxon>Chromadorea</taxon>
        <taxon>Rhabditida</taxon>
        <taxon>Rhabditina</taxon>
        <taxon>Rhabditomorpha</taxon>
        <taxon>Rhabditoidea</taxon>
        <taxon>Rhabditidae</taxon>
        <taxon>Diploscapter</taxon>
    </lineage>
</organism>
<proteinExistence type="inferred from homology"/>
<dbReference type="InterPro" id="IPR001356">
    <property type="entry name" value="HD"/>
</dbReference>
<feature type="domain" description="Homeobox" evidence="10">
    <location>
        <begin position="188"/>
        <end position="248"/>
    </location>
</feature>
<dbReference type="GO" id="GO:0000981">
    <property type="term" value="F:DNA-binding transcription factor activity, RNA polymerase II-specific"/>
    <property type="evidence" value="ECO:0007669"/>
    <property type="project" value="InterPro"/>
</dbReference>
<dbReference type="Gene3D" id="1.10.10.60">
    <property type="entry name" value="Homeodomain-like"/>
    <property type="match status" value="1"/>
</dbReference>
<evidence type="ECO:0000256" key="7">
    <source>
        <dbReference type="PROSITE-ProRule" id="PRU00108"/>
    </source>
</evidence>
<dbReference type="Proteomes" id="UP000218231">
    <property type="component" value="Unassembled WGS sequence"/>
</dbReference>
<name>A0A2A2LHZ3_9BILA</name>
<dbReference type="Pfam" id="PF00046">
    <property type="entry name" value="Homeodomain"/>
    <property type="match status" value="1"/>
</dbReference>
<dbReference type="GO" id="GO:0000978">
    <property type="term" value="F:RNA polymerase II cis-regulatory region sequence-specific DNA binding"/>
    <property type="evidence" value="ECO:0007669"/>
    <property type="project" value="TreeGrafter"/>
</dbReference>
<evidence type="ECO:0000256" key="5">
    <source>
        <dbReference type="ARBA" id="ARBA00023155"/>
    </source>
</evidence>
<comment type="subcellular location">
    <subcellularLocation>
        <location evidence="1 7 8">Nucleus</location>
    </subcellularLocation>
</comment>
<protein>
    <recommendedName>
        <fullName evidence="10">Homeobox domain-containing protein</fullName>
    </recommendedName>
</protein>
<dbReference type="CDD" id="cd00086">
    <property type="entry name" value="homeodomain"/>
    <property type="match status" value="1"/>
</dbReference>